<dbReference type="AlphaFoldDB" id="A0A0C2MS48"/>
<comment type="caution">
    <text evidence="1">The sequence shown here is derived from an EMBL/GenBank/DDBJ whole genome shotgun (WGS) entry which is preliminary data.</text>
</comment>
<evidence type="ECO:0000313" key="2">
    <source>
        <dbReference type="Proteomes" id="UP000031668"/>
    </source>
</evidence>
<sequence length="102" mass="11727">MDTSGRTEAVSIDRLKPAHIDLIFSSPLVRPSRARPPKPKDTKPKSTIIEEESGNLYFRYVKALLKTMNADIDHVMRCMINQQEIEYDTFTDISRIKCPICE</sequence>
<accession>A0A0C2MS48</accession>
<name>A0A0C2MS48_THEKT</name>
<proteinExistence type="predicted"/>
<gene>
    <name evidence="1" type="ORF">RF11_00979</name>
</gene>
<keyword evidence="2" id="KW-1185">Reference proteome</keyword>
<organism evidence="1 2">
    <name type="scientific">Thelohanellus kitauei</name>
    <name type="common">Myxosporean</name>
    <dbReference type="NCBI Taxonomy" id="669202"/>
    <lineage>
        <taxon>Eukaryota</taxon>
        <taxon>Metazoa</taxon>
        <taxon>Cnidaria</taxon>
        <taxon>Myxozoa</taxon>
        <taxon>Myxosporea</taxon>
        <taxon>Bivalvulida</taxon>
        <taxon>Platysporina</taxon>
        <taxon>Myxobolidae</taxon>
        <taxon>Thelohanellus</taxon>
    </lineage>
</organism>
<reference evidence="1 2" key="1">
    <citation type="journal article" date="2014" name="Genome Biol. Evol.">
        <title>The genome of the myxosporean Thelohanellus kitauei shows adaptations to nutrient acquisition within its fish host.</title>
        <authorList>
            <person name="Yang Y."/>
            <person name="Xiong J."/>
            <person name="Zhou Z."/>
            <person name="Huo F."/>
            <person name="Miao W."/>
            <person name="Ran C."/>
            <person name="Liu Y."/>
            <person name="Zhang J."/>
            <person name="Feng J."/>
            <person name="Wang M."/>
            <person name="Wang M."/>
            <person name="Wang L."/>
            <person name="Yao B."/>
        </authorList>
    </citation>
    <scope>NUCLEOTIDE SEQUENCE [LARGE SCALE GENOMIC DNA]</scope>
    <source>
        <strain evidence="1">Wuqing</strain>
    </source>
</reference>
<protein>
    <submittedName>
        <fullName evidence="1">Uncharacterized protein</fullName>
    </submittedName>
</protein>
<evidence type="ECO:0000313" key="1">
    <source>
        <dbReference type="EMBL" id="KII67075.1"/>
    </source>
</evidence>
<dbReference type="EMBL" id="JWZT01003310">
    <property type="protein sequence ID" value="KII67075.1"/>
    <property type="molecule type" value="Genomic_DNA"/>
</dbReference>
<dbReference type="Proteomes" id="UP000031668">
    <property type="component" value="Unassembled WGS sequence"/>
</dbReference>